<dbReference type="PANTHER" id="PTHR40459">
    <property type="entry name" value="CONSERVED HYPOTHETICAL ALANINE AND LEUCINE RICH PROTEIN"/>
    <property type="match status" value="1"/>
</dbReference>
<evidence type="ECO:0000259" key="2">
    <source>
        <dbReference type="Pfam" id="PF10727"/>
    </source>
</evidence>
<dbReference type="InterPro" id="IPR036291">
    <property type="entry name" value="NAD(P)-bd_dom_sf"/>
</dbReference>
<dbReference type="KEGG" id="psai:C3B54_1138"/>
<dbReference type="Gene3D" id="3.40.50.720">
    <property type="entry name" value="NAD(P)-binding Rossmann-like Domain"/>
    <property type="match status" value="1"/>
</dbReference>
<dbReference type="EMBL" id="CP026923">
    <property type="protein sequence ID" value="AVG23048.1"/>
    <property type="molecule type" value="Genomic_DNA"/>
</dbReference>
<name>A0A2L2BN26_9MICO</name>
<dbReference type="OrthoDB" id="8650434at2"/>
<protein>
    <submittedName>
        <fullName evidence="3">Oxidoreductase</fullName>
    </submittedName>
</protein>
<dbReference type="Pfam" id="PF10727">
    <property type="entry name" value="Rossmann-like"/>
    <property type="match status" value="1"/>
</dbReference>
<evidence type="ECO:0000313" key="4">
    <source>
        <dbReference type="Proteomes" id="UP000243077"/>
    </source>
</evidence>
<dbReference type="SUPFAM" id="SSF51735">
    <property type="entry name" value="NAD(P)-binding Rossmann-fold domains"/>
    <property type="match status" value="1"/>
</dbReference>
<sequence>MNHDARMGIGLVGDSPAGAVMAQALAGAGHALIGRSAPPEDRADHVEALLPGVPVMDIDDIIRRSEMVILATDGDALAHVVDDIDTKKLCQPGQIVCQLSAHDSLESLAPVMAQGAITVRLVPLLPLTGHSLDIRRLRGAWCGVVAHGPVAPIGQALALEMGMEALVISPEAETAFNESVALATEQTQRFVNASLQPLLDAGVDHAPQALQSLLHATIDGIIRSHSVDQPDGVTASELLDMDGFGPEIPGSDPTGQQPHHPEAR</sequence>
<evidence type="ECO:0000256" key="1">
    <source>
        <dbReference type="SAM" id="MobiDB-lite"/>
    </source>
</evidence>
<dbReference type="InterPro" id="IPR019665">
    <property type="entry name" value="OxRdtase/DH_put_Rossmann_dom"/>
</dbReference>
<organism evidence="3 4">
    <name type="scientific">Pontimonas salivibrio</name>
    <dbReference type="NCBI Taxonomy" id="1159327"/>
    <lineage>
        <taxon>Bacteria</taxon>
        <taxon>Bacillati</taxon>
        <taxon>Actinomycetota</taxon>
        <taxon>Actinomycetes</taxon>
        <taxon>Micrococcales</taxon>
        <taxon>Microbacteriaceae</taxon>
        <taxon>Pontimonas</taxon>
    </lineage>
</organism>
<dbReference type="Proteomes" id="UP000243077">
    <property type="component" value="Chromosome"/>
</dbReference>
<reference evidence="3 4" key="1">
    <citation type="submission" date="2018-02" db="EMBL/GenBank/DDBJ databases">
        <title>Complete genome of the streamlined marine actinobacterium Pontimonas salivibrio CL-TW6 adapted to coastal planktonic lifestype.</title>
        <authorList>
            <person name="Cho B.C."/>
            <person name="Hardies S.C."/>
            <person name="Jang G.I."/>
            <person name="Hwang C.Y."/>
        </authorList>
    </citation>
    <scope>NUCLEOTIDE SEQUENCE [LARGE SCALE GENOMIC DNA]</scope>
    <source>
        <strain evidence="3 4">CL-TW6</strain>
    </source>
</reference>
<feature type="domain" description="Putative oxidoreductase/dehydrogenase Rossmann-like" evidence="2">
    <location>
        <begin position="4"/>
        <end position="122"/>
    </location>
</feature>
<accession>A0A2L2BN26</accession>
<dbReference type="RefSeq" id="WP_158665437.1">
    <property type="nucleotide sequence ID" value="NZ_CP026923.1"/>
</dbReference>
<gene>
    <name evidence="3" type="ORF">C3B54_1138</name>
</gene>
<evidence type="ECO:0000313" key="3">
    <source>
        <dbReference type="EMBL" id="AVG23048.1"/>
    </source>
</evidence>
<dbReference type="AlphaFoldDB" id="A0A2L2BN26"/>
<keyword evidence="4" id="KW-1185">Reference proteome</keyword>
<feature type="region of interest" description="Disordered" evidence="1">
    <location>
        <begin position="236"/>
        <end position="264"/>
    </location>
</feature>
<proteinExistence type="predicted"/>
<dbReference type="PANTHER" id="PTHR40459:SF1">
    <property type="entry name" value="CONSERVED HYPOTHETICAL ALANINE AND LEUCINE RICH PROTEIN"/>
    <property type="match status" value="1"/>
</dbReference>